<dbReference type="InterPro" id="IPR017850">
    <property type="entry name" value="Alkaline_phosphatase_core_sf"/>
</dbReference>
<dbReference type="GO" id="GO:0008484">
    <property type="term" value="F:sulfuric ester hydrolase activity"/>
    <property type="evidence" value="ECO:0007669"/>
    <property type="project" value="TreeGrafter"/>
</dbReference>
<dbReference type="Proteomes" id="UP000477911">
    <property type="component" value="Unassembled WGS sequence"/>
</dbReference>
<dbReference type="Gene3D" id="3.40.720.10">
    <property type="entry name" value="Alkaline Phosphatase, subunit A"/>
    <property type="match status" value="1"/>
</dbReference>
<dbReference type="InterPro" id="IPR000917">
    <property type="entry name" value="Sulfatase_N"/>
</dbReference>
<dbReference type="CDD" id="cd16037">
    <property type="entry name" value="sulfatase_like"/>
    <property type="match status" value="1"/>
</dbReference>
<name>A0A6L7G421_9RHOB</name>
<feature type="domain" description="Sulfatase N-terminal" evidence="3">
    <location>
        <begin position="6"/>
        <end position="343"/>
    </location>
</feature>
<reference evidence="4 5" key="1">
    <citation type="submission" date="2019-12" db="EMBL/GenBank/DDBJ databases">
        <authorList>
            <person name="Li M."/>
        </authorList>
    </citation>
    <scope>NUCLEOTIDE SEQUENCE [LARGE SCALE GENOMIC DNA]</scope>
    <source>
        <strain evidence="4 5">GBMRC 2024</strain>
    </source>
</reference>
<protein>
    <submittedName>
        <fullName evidence="4">Sulfatase-like hydrolase/transferase</fullName>
    </submittedName>
</protein>
<proteinExistence type="predicted"/>
<keyword evidence="2 4" id="KW-0378">Hydrolase</keyword>
<dbReference type="Pfam" id="PF00884">
    <property type="entry name" value="Sulfatase"/>
    <property type="match status" value="1"/>
</dbReference>
<dbReference type="GO" id="GO:0005737">
    <property type="term" value="C:cytoplasm"/>
    <property type="evidence" value="ECO:0007669"/>
    <property type="project" value="TreeGrafter"/>
</dbReference>
<evidence type="ECO:0000256" key="2">
    <source>
        <dbReference type="ARBA" id="ARBA00022801"/>
    </source>
</evidence>
<sequence>MPEPHRNVLVIMTDEQQASALSCAGHPLVRTPNLDRLAARGVRFENAYTPSPICVPARAAFATGRYVHQCGYWDNALAYDGALPSWGHVLQNAGIAPVSIGKLHYRNGSDDTGFVRQIEPLHILDGVGQVWGSVRDPLPARPAPPGMIGGIGAGESKYNRYDSRVATETVAALHATDQSKPWALFASFVAPHFPLIVPQRYLDMYPPEDMPLPALRPGPGYQPHPWLARMSAYHDPDADFASDDERRLAVACYYALCSFVDDQIGRILDALDASGQAGRTTVIFTSDHGETLGERGRWGKSVLYGESTRIPMILAGPGIAKGACNVTPVSLLDVTPTITDALGLPPDPAWVGTSLLTVMRHQDPARQVFSEYHAVASDCGGFMLADARWKYHEYPDYPPELFDLESDPRECRNLAADPAHADVREQFRAALHRICDPVATDRAAKDRQNALVMTFGGVEEALQVGPKGASPAPS</sequence>
<evidence type="ECO:0000256" key="1">
    <source>
        <dbReference type="ARBA" id="ARBA00022723"/>
    </source>
</evidence>
<evidence type="ECO:0000313" key="5">
    <source>
        <dbReference type="Proteomes" id="UP000477911"/>
    </source>
</evidence>
<keyword evidence="1" id="KW-0479">Metal-binding</keyword>
<evidence type="ECO:0000313" key="4">
    <source>
        <dbReference type="EMBL" id="MXN18751.1"/>
    </source>
</evidence>
<keyword evidence="4" id="KW-0808">Transferase</keyword>
<dbReference type="AlphaFoldDB" id="A0A6L7G421"/>
<dbReference type="RefSeq" id="WP_160894879.1">
    <property type="nucleotide sequence ID" value="NZ_WUMU01000015.1"/>
</dbReference>
<gene>
    <name evidence="4" type="ORF">GR170_12950</name>
</gene>
<dbReference type="PANTHER" id="PTHR45953">
    <property type="entry name" value="IDURONATE 2-SULFATASE"/>
    <property type="match status" value="1"/>
</dbReference>
<keyword evidence="5" id="KW-1185">Reference proteome</keyword>
<comment type="caution">
    <text evidence="4">The sequence shown here is derived from an EMBL/GenBank/DDBJ whole genome shotgun (WGS) entry which is preliminary data.</text>
</comment>
<dbReference type="GO" id="GO:0046872">
    <property type="term" value="F:metal ion binding"/>
    <property type="evidence" value="ECO:0007669"/>
    <property type="project" value="UniProtKB-KW"/>
</dbReference>
<dbReference type="SUPFAM" id="SSF53649">
    <property type="entry name" value="Alkaline phosphatase-like"/>
    <property type="match status" value="1"/>
</dbReference>
<evidence type="ECO:0000259" key="3">
    <source>
        <dbReference type="Pfam" id="PF00884"/>
    </source>
</evidence>
<dbReference type="PANTHER" id="PTHR45953:SF1">
    <property type="entry name" value="IDURONATE 2-SULFATASE"/>
    <property type="match status" value="1"/>
</dbReference>
<organism evidence="4 5">
    <name type="scientific">Pseudooceanicola albus</name>
    <dbReference type="NCBI Taxonomy" id="2692189"/>
    <lineage>
        <taxon>Bacteria</taxon>
        <taxon>Pseudomonadati</taxon>
        <taxon>Pseudomonadota</taxon>
        <taxon>Alphaproteobacteria</taxon>
        <taxon>Rhodobacterales</taxon>
        <taxon>Paracoccaceae</taxon>
        <taxon>Pseudooceanicola</taxon>
    </lineage>
</organism>
<dbReference type="GO" id="GO:0016740">
    <property type="term" value="F:transferase activity"/>
    <property type="evidence" value="ECO:0007669"/>
    <property type="project" value="UniProtKB-KW"/>
</dbReference>
<accession>A0A6L7G421</accession>
<dbReference type="EMBL" id="WUMU01000015">
    <property type="protein sequence ID" value="MXN18751.1"/>
    <property type="molecule type" value="Genomic_DNA"/>
</dbReference>